<reference evidence="1" key="1">
    <citation type="submission" date="2020-03" db="EMBL/GenBank/DDBJ databases">
        <title>The deep terrestrial virosphere.</title>
        <authorList>
            <person name="Holmfeldt K."/>
            <person name="Nilsson E."/>
            <person name="Simone D."/>
            <person name="Lopez-Fernandez M."/>
            <person name="Wu X."/>
            <person name="de Brujin I."/>
            <person name="Lundin D."/>
            <person name="Andersson A."/>
            <person name="Bertilsson S."/>
            <person name="Dopson M."/>
        </authorList>
    </citation>
    <scope>NUCLEOTIDE SEQUENCE</scope>
    <source>
        <strain evidence="1">MM171A01224</strain>
    </source>
</reference>
<dbReference type="CDD" id="cd02440">
    <property type="entry name" value="AdoMet_MTases"/>
    <property type="match status" value="1"/>
</dbReference>
<dbReference type="Pfam" id="PF13489">
    <property type="entry name" value="Methyltransf_23"/>
    <property type="match status" value="1"/>
</dbReference>
<name>A0A6M3LV28_9ZZZZ</name>
<dbReference type="GO" id="GO:0008168">
    <property type="term" value="F:methyltransferase activity"/>
    <property type="evidence" value="ECO:0007669"/>
    <property type="project" value="UniProtKB-KW"/>
</dbReference>
<dbReference type="GO" id="GO:0032259">
    <property type="term" value="P:methylation"/>
    <property type="evidence" value="ECO:0007669"/>
    <property type="project" value="UniProtKB-KW"/>
</dbReference>
<protein>
    <submittedName>
        <fullName evidence="1">Putative methyltransferase</fullName>
    </submittedName>
</protein>
<proteinExistence type="predicted"/>
<accession>A0A6M3LV28</accession>
<dbReference type="InterPro" id="IPR029063">
    <property type="entry name" value="SAM-dependent_MTases_sf"/>
</dbReference>
<organism evidence="1">
    <name type="scientific">viral metagenome</name>
    <dbReference type="NCBI Taxonomy" id="1070528"/>
    <lineage>
        <taxon>unclassified sequences</taxon>
        <taxon>metagenomes</taxon>
        <taxon>organismal metagenomes</taxon>
    </lineage>
</organism>
<evidence type="ECO:0000313" key="1">
    <source>
        <dbReference type="EMBL" id="QJA99286.1"/>
    </source>
</evidence>
<keyword evidence="1" id="KW-0808">Transferase</keyword>
<dbReference type="AlphaFoldDB" id="A0A6M3LV28"/>
<dbReference type="Gene3D" id="3.40.50.150">
    <property type="entry name" value="Vaccinia Virus protein VP39"/>
    <property type="match status" value="1"/>
</dbReference>
<dbReference type="PANTHER" id="PTHR43861:SF6">
    <property type="entry name" value="METHYLTRANSFERASE TYPE 11"/>
    <property type="match status" value="1"/>
</dbReference>
<sequence>MDLKKPIKEEESVYTKEYREADTLPKISAEEWFTNPVIIQDCKNRMEWISKRYGDVSGKKILDIGCSSGYFLKTLFSANANASGVELNQSCSDYARSLGFSVYSKNIETLGFKNEFDLVVMFHTLEHVFDPMAALRAIHTSLKRGGVFMGEVPNQDDWRIKIFNNEVVKRFHYDPFHYYYFSPKTLTEYLKKSRFDNIRLETVEKYNSLTQLRRILRGEYNEKYVDRILKQDIFAKPEDNVRIHHPDNYQETEFNRMFEKGADSMLMGNCLRWMATKR</sequence>
<dbReference type="PANTHER" id="PTHR43861">
    <property type="entry name" value="TRANS-ACONITATE 2-METHYLTRANSFERASE-RELATED"/>
    <property type="match status" value="1"/>
</dbReference>
<keyword evidence="1" id="KW-0489">Methyltransferase</keyword>
<dbReference type="EMBL" id="MT143640">
    <property type="protein sequence ID" value="QJA99286.1"/>
    <property type="molecule type" value="Genomic_DNA"/>
</dbReference>
<dbReference type="SUPFAM" id="SSF53335">
    <property type="entry name" value="S-adenosyl-L-methionine-dependent methyltransferases"/>
    <property type="match status" value="1"/>
</dbReference>
<gene>
    <name evidence="1" type="ORF">MM171A01224_0009</name>
</gene>